<dbReference type="InterPro" id="IPR036188">
    <property type="entry name" value="FAD/NAD-bd_sf"/>
</dbReference>
<comment type="similarity">
    <text evidence="3">Belongs to the paxM FAD-dependent monooxygenase family.</text>
</comment>
<proteinExistence type="inferred from homology"/>
<evidence type="ECO:0000256" key="3">
    <source>
        <dbReference type="ARBA" id="ARBA00007992"/>
    </source>
</evidence>
<dbReference type="GO" id="GO:0004497">
    <property type="term" value="F:monooxygenase activity"/>
    <property type="evidence" value="ECO:0007669"/>
    <property type="project" value="UniProtKB-KW"/>
</dbReference>
<keyword evidence="6" id="KW-0560">Oxidoreductase</keyword>
<dbReference type="EMBL" id="JAQQWP010000002">
    <property type="protein sequence ID" value="KAK8129732.1"/>
    <property type="molecule type" value="Genomic_DNA"/>
</dbReference>
<evidence type="ECO:0000313" key="10">
    <source>
        <dbReference type="Proteomes" id="UP001392437"/>
    </source>
</evidence>
<organism evidence="9 10">
    <name type="scientific">Apiospora kogelbergensis</name>
    <dbReference type="NCBI Taxonomy" id="1337665"/>
    <lineage>
        <taxon>Eukaryota</taxon>
        <taxon>Fungi</taxon>
        <taxon>Dikarya</taxon>
        <taxon>Ascomycota</taxon>
        <taxon>Pezizomycotina</taxon>
        <taxon>Sordariomycetes</taxon>
        <taxon>Xylariomycetidae</taxon>
        <taxon>Amphisphaeriales</taxon>
        <taxon>Apiosporaceae</taxon>
        <taxon>Apiospora</taxon>
    </lineage>
</organism>
<feature type="transmembrane region" description="Helical" evidence="7">
    <location>
        <begin position="691"/>
        <end position="715"/>
    </location>
</feature>
<feature type="transmembrane region" description="Helical" evidence="7">
    <location>
        <begin position="624"/>
        <end position="645"/>
    </location>
</feature>
<feature type="transmembrane region" description="Helical" evidence="7">
    <location>
        <begin position="458"/>
        <end position="478"/>
    </location>
</feature>
<dbReference type="Proteomes" id="UP001392437">
    <property type="component" value="Unassembled WGS sequence"/>
</dbReference>
<dbReference type="SUPFAM" id="SSF51905">
    <property type="entry name" value="FAD/NAD(P)-binding domain"/>
    <property type="match status" value="1"/>
</dbReference>
<keyword evidence="5" id="KW-0274">FAD</keyword>
<feature type="domain" description="FAD-binding" evidence="8">
    <location>
        <begin position="17"/>
        <end position="351"/>
    </location>
</feature>
<dbReference type="InterPro" id="IPR050562">
    <property type="entry name" value="FAD_mOase_fung"/>
</dbReference>
<dbReference type="AlphaFoldDB" id="A0AAW0R791"/>
<dbReference type="PANTHER" id="PTHR47356">
    <property type="entry name" value="FAD-DEPENDENT MONOOXYGENASE ASQG-RELATED"/>
    <property type="match status" value="1"/>
</dbReference>
<dbReference type="InterPro" id="IPR002938">
    <property type="entry name" value="FAD-bd"/>
</dbReference>
<reference evidence="9 10" key="1">
    <citation type="submission" date="2023-01" db="EMBL/GenBank/DDBJ databases">
        <title>Analysis of 21 Apiospora genomes using comparative genomics revels a genus with tremendous synthesis potential of carbohydrate active enzymes and secondary metabolites.</title>
        <authorList>
            <person name="Sorensen T."/>
        </authorList>
    </citation>
    <scope>NUCLEOTIDE SEQUENCE [LARGE SCALE GENOMIC DNA]</scope>
    <source>
        <strain evidence="9 10">CBS 117206</strain>
    </source>
</reference>
<name>A0AAW0R791_9PEZI</name>
<evidence type="ECO:0000256" key="2">
    <source>
        <dbReference type="ARBA" id="ARBA00005179"/>
    </source>
</evidence>
<comment type="pathway">
    <text evidence="2">Secondary metabolite biosynthesis.</text>
</comment>
<keyword evidence="4" id="KW-0285">Flavoprotein</keyword>
<dbReference type="Gene3D" id="3.50.50.60">
    <property type="entry name" value="FAD/NAD(P)-binding domain"/>
    <property type="match status" value="1"/>
</dbReference>
<keyword evidence="7" id="KW-1133">Transmembrane helix</keyword>
<keyword evidence="10" id="KW-1185">Reference proteome</keyword>
<feature type="transmembrane region" description="Helical" evidence="7">
    <location>
        <begin position="665"/>
        <end position="685"/>
    </location>
</feature>
<feature type="transmembrane region" description="Helical" evidence="7">
    <location>
        <begin position="558"/>
        <end position="576"/>
    </location>
</feature>
<keyword evidence="9" id="KW-0503">Monooxygenase</keyword>
<feature type="transmembrane region" description="Helical" evidence="7">
    <location>
        <begin position="15"/>
        <end position="34"/>
    </location>
</feature>
<dbReference type="PANTHER" id="PTHR47356:SF2">
    <property type="entry name" value="FAD-BINDING DOMAIN-CONTAINING PROTEIN-RELATED"/>
    <property type="match status" value="1"/>
</dbReference>
<keyword evidence="7" id="KW-0472">Membrane</keyword>
<protein>
    <submittedName>
        <fullName evidence="9">FAD-dependent monooxygenase andE</fullName>
    </submittedName>
</protein>
<keyword evidence="7" id="KW-0812">Transmembrane</keyword>
<comment type="caution">
    <text evidence="9">The sequence shown here is derived from an EMBL/GenBank/DDBJ whole genome shotgun (WGS) entry which is preliminary data.</text>
</comment>
<evidence type="ECO:0000256" key="6">
    <source>
        <dbReference type="ARBA" id="ARBA00023002"/>
    </source>
</evidence>
<evidence type="ECO:0000313" key="9">
    <source>
        <dbReference type="EMBL" id="KAK8129732.1"/>
    </source>
</evidence>
<gene>
    <name evidence="9" type="ORF">PG999_002112</name>
</gene>
<comment type="cofactor">
    <cofactor evidence="1">
        <name>FAD</name>
        <dbReference type="ChEBI" id="CHEBI:57692"/>
    </cofactor>
</comment>
<dbReference type="GO" id="GO:0071949">
    <property type="term" value="F:FAD binding"/>
    <property type="evidence" value="ECO:0007669"/>
    <property type="project" value="InterPro"/>
</dbReference>
<evidence type="ECO:0000259" key="8">
    <source>
        <dbReference type="Pfam" id="PF01494"/>
    </source>
</evidence>
<evidence type="ECO:0000256" key="5">
    <source>
        <dbReference type="ARBA" id="ARBA00022827"/>
    </source>
</evidence>
<feature type="transmembrane region" description="Helical" evidence="7">
    <location>
        <begin position="508"/>
        <end position="528"/>
    </location>
</feature>
<accession>A0AAW0R791</accession>
<evidence type="ECO:0000256" key="4">
    <source>
        <dbReference type="ARBA" id="ARBA00022630"/>
    </source>
</evidence>
<dbReference type="Pfam" id="PF01494">
    <property type="entry name" value="FAD_binding_3"/>
    <property type="match status" value="1"/>
</dbReference>
<sequence length="743" mass="81944">MAETSEKNGPRGCRGPKVVIVGGGIMGLSLALMLERFDIDYTVLEARDVIAPQIGAGVAIFPNAYRILDQLGLYEQFASTSIPLERIADWWADGSPNAANEGVSSTFERVFGYPLVVMDRQQAIKNIYDKFQDKSKIHSGKTIITVDTSDDGVTLTLNGGEVVTGDLLVGADGVHSFVRSEMWRLGNARQPGCFKGEGPDSIKCKWMALFGIAELKGLKIQPGASLTAQKDQTIAIMSGKDRAYIVHNTVLPKELAGSEIRRFTEEERTEHAEKHFNDLIQNETKFGDLYRNRVRSAYVPLQQYALENWHFGRIILLGDTVHKTHPVTGMGAAMCIEDAAVFVNLLAAHLDTSLPLGPEHVEQMFSELERLRVPRSTAIVNQSFQAQSMQSWQHPLMKLFYMYVIPKLGLDFVLAQAMKGNCAAPRLERLPVPDRRALVGFNDLNPEPIDPVRLLFKWGAFGALLLSTFTTVIFGQAIPSLPGLTVAPDHINGLLIVMLVEGWRRNNALSLLQWPVAWAVLGDFLFGWKRTIPLFLLATYFTHSLNGRFQYTAPNRPMVLSAASVIPIAIIFANAVPSPLRPLATIATLSVSVSSLIWTDRSIPCVNEGADLLAHVSAFFEHHAVYLCVLYTVAFAGLTSLHLSYVGSGFQLWSSAAVLSTIGHYLADLAFLIGTVSEVCFYTGLGRWASVYAAMVTVGLVYLGPGSAYVAVWFWRERRMARTDKHRDQEEVVRPSEGVMASL</sequence>
<dbReference type="PRINTS" id="PR00420">
    <property type="entry name" value="RNGMNOXGNASE"/>
</dbReference>
<evidence type="ECO:0000256" key="1">
    <source>
        <dbReference type="ARBA" id="ARBA00001974"/>
    </source>
</evidence>
<evidence type="ECO:0000256" key="7">
    <source>
        <dbReference type="SAM" id="Phobius"/>
    </source>
</evidence>